<feature type="transmembrane region" description="Helical" evidence="2">
    <location>
        <begin position="50"/>
        <end position="68"/>
    </location>
</feature>
<organism evidence="3">
    <name type="scientific">Streptomyces sp. R21</name>
    <dbReference type="NCBI Taxonomy" id="3238627"/>
    <lineage>
        <taxon>Bacteria</taxon>
        <taxon>Bacillati</taxon>
        <taxon>Actinomycetota</taxon>
        <taxon>Actinomycetes</taxon>
        <taxon>Kitasatosporales</taxon>
        <taxon>Streptomycetaceae</taxon>
        <taxon>Streptomyces</taxon>
    </lineage>
</organism>
<evidence type="ECO:0000256" key="2">
    <source>
        <dbReference type="SAM" id="Phobius"/>
    </source>
</evidence>
<evidence type="ECO:0000256" key="1">
    <source>
        <dbReference type="SAM" id="MobiDB-lite"/>
    </source>
</evidence>
<keyword evidence="2" id="KW-0812">Transmembrane</keyword>
<keyword evidence="2" id="KW-1133">Transmembrane helix</keyword>
<proteinExistence type="predicted"/>
<protein>
    <submittedName>
        <fullName evidence="3">Uncharacterized protein</fullName>
    </submittedName>
</protein>
<feature type="region of interest" description="Disordered" evidence="1">
    <location>
        <begin position="73"/>
        <end position="93"/>
    </location>
</feature>
<accession>A0AB39NYR5</accession>
<sequence length="111" mass="11483">MLSALAPADLFGVPVWMALCVVAVLVAMLSLVAIVAWCVIRRVDLADLPAALLGLAHVISALCGFLPWGKPTPPPALPQTQEGGPDQEKPTVVLIQGEADGAKPLAQQEGP</sequence>
<dbReference type="EMBL" id="CP163435">
    <property type="protein sequence ID" value="XDQ23229.1"/>
    <property type="molecule type" value="Genomic_DNA"/>
</dbReference>
<keyword evidence="2" id="KW-0472">Membrane</keyword>
<name>A0AB39NYR5_9ACTN</name>
<reference evidence="3" key="1">
    <citation type="submission" date="2024-07" db="EMBL/GenBank/DDBJ databases">
        <authorList>
            <person name="Yu S.T."/>
        </authorList>
    </citation>
    <scope>NUCLEOTIDE SEQUENCE</scope>
    <source>
        <strain evidence="3">R21</strain>
    </source>
</reference>
<dbReference type="AlphaFoldDB" id="A0AB39NYR5"/>
<feature type="transmembrane region" description="Helical" evidence="2">
    <location>
        <begin position="15"/>
        <end position="38"/>
    </location>
</feature>
<gene>
    <name evidence="3" type="ORF">AB5J56_00150</name>
</gene>
<evidence type="ECO:0000313" key="3">
    <source>
        <dbReference type="EMBL" id="XDQ23229.1"/>
    </source>
</evidence>